<evidence type="ECO:0000313" key="2">
    <source>
        <dbReference type="Proteomes" id="UP000824881"/>
    </source>
</evidence>
<evidence type="ECO:0000313" key="1">
    <source>
        <dbReference type="EMBL" id="KAG9224291.1"/>
    </source>
</evidence>
<name>A0ACB7J2E7_PLECO</name>
<accession>A0ACB7J2E7</accession>
<proteinExistence type="predicted"/>
<reference evidence="1 2" key="1">
    <citation type="journal article" date="2021" name="Appl. Environ. Microbiol.">
        <title>Genetic linkage and physical mapping for an oyster mushroom Pleurotus cornucopiae and QTL analysis for the trait cap color.</title>
        <authorList>
            <person name="Zhang Y."/>
            <person name="Gao W."/>
            <person name="Sonnenberg A."/>
            <person name="Chen Q."/>
            <person name="Zhang J."/>
            <person name="Huang C."/>
        </authorList>
    </citation>
    <scope>NUCLEOTIDE SEQUENCE [LARGE SCALE GENOMIC DNA]</scope>
    <source>
        <strain evidence="1">CCMSSC00406</strain>
    </source>
</reference>
<sequence length="184" mass="19958">MPPPSTNGGAPFREGANANLLADIKRINPQSYNHDAAVFSALTFFRDARLNAISQPFRGRVFPTLRNNRAGRGADIIPDQGATDLISSTSVPRRSILRVVAKNVPDGTVMIRSDTVALFAWPQSMPIGIDSQGDLIVIGGAHSSDWTFDFEDFGTGRFVDSDRGIVYENVADNAPKTPGWELVN</sequence>
<protein>
    <submittedName>
        <fullName evidence="1">Uncharacterized protein</fullName>
    </submittedName>
</protein>
<organism evidence="1 2">
    <name type="scientific">Pleurotus cornucopiae</name>
    <name type="common">Cornucopia mushroom</name>
    <dbReference type="NCBI Taxonomy" id="5321"/>
    <lineage>
        <taxon>Eukaryota</taxon>
        <taxon>Fungi</taxon>
        <taxon>Dikarya</taxon>
        <taxon>Basidiomycota</taxon>
        <taxon>Agaricomycotina</taxon>
        <taxon>Agaricomycetes</taxon>
        <taxon>Agaricomycetidae</taxon>
        <taxon>Agaricales</taxon>
        <taxon>Pleurotineae</taxon>
        <taxon>Pleurotaceae</taxon>
        <taxon>Pleurotus</taxon>
    </lineage>
</organism>
<gene>
    <name evidence="1" type="ORF">CCMSSC00406_0004790</name>
</gene>
<keyword evidence="2" id="KW-1185">Reference proteome</keyword>
<dbReference type="Proteomes" id="UP000824881">
    <property type="component" value="Unassembled WGS sequence"/>
</dbReference>
<dbReference type="EMBL" id="WQMT02000004">
    <property type="protein sequence ID" value="KAG9224291.1"/>
    <property type="molecule type" value="Genomic_DNA"/>
</dbReference>
<comment type="caution">
    <text evidence="1">The sequence shown here is derived from an EMBL/GenBank/DDBJ whole genome shotgun (WGS) entry which is preliminary data.</text>
</comment>